<dbReference type="EMBL" id="PJZH01000019">
    <property type="protein sequence ID" value="PLR32248.1"/>
    <property type="molecule type" value="Genomic_DNA"/>
</dbReference>
<dbReference type="Proteomes" id="UP000234503">
    <property type="component" value="Unassembled WGS sequence"/>
</dbReference>
<feature type="transmembrane region" description="Helical" evidence="2">
    <location>
        <begin position="87"/>
        <end position="109"/>
    </location>
</feature>
<feature type="compositionally biased region" description="Pro residues" evidence="1">
    <location>
        <begin position="120"/>
        <end position="141"/>
    </location>
</feature>
<accession>A0A2N5DXV9</accession>
<keyword evidence="4" id="KW-1185">Reference proteome</keyword>
<dbReference type="InterPro" id="IPR021333">
    <property type="entry name" value="DUF2946"/>
</dbReference>
<gene>
    <name evidence="3" type="ORF">CYR32_15485</name>
</gene>
<evidence type="ECO:0000256" key="2">
    <source>
        <dbReference type="SAM" id="Phobius"/>
    </source>
</evidence>
<comment type="caution">
    <text evidence="3">The sequence shown here is derived from an EMBL/GenBank/DDBJ whole genome shotgun (WGS) entry which is preliminary data.</text>
</comment>
<keyword evidence="2" id="KW-0472">Membrane</keyword>
<evidence type="ECO:0000313" key="3">
    <source>
        <dbReference type="EMBL" id="PLR32248.1"/>
    </source>
</evidence>
<evidence type="ECO:0000256" key="1">
    <source>
        <dbReference type="SAM" id="MobiDB-lite"/>
    </source>
</evidence>
<keyword evidence="2" id="KW-1133">Transmembrane helix</keyword>
<keyword evidence="2" id="KW-0812">Transmembrane</keyword>
<organism evidence="3 4">
    <name type="scientific">Chimaeribacter coloradensis</name>
    <dbReference type="NCBI Taxonomy" id="2060068"/>
    <lineage>
        <taxon>Bacteria</taxon>
        <taxon>Pseudomonadati</taxon>
        <taxon>Pseudomonadota</taxon>
        <taxon>Gammaproteobacteria</taxon>
        <taxon>Enterobacterales</taxon>
        <taxon>Yersiniaceae</taxon>
        <taxon>Chimaeribacter</taxon>
    </lineage>
</organism>
<protein>
    <submittedName>
        <fullName evidence="3">DUF2946 domain-containing protein</fullName>
    </submittedName>
</protein>
<sequence length="141" mass="15570">MTLRPSARHRCTAAWLGIMSLLLLFIAPVISTSLAQMHARAETAMPGMMMPMDHMAMDHDMMPAEEMPMSHTAGIMPDQAACGYCVLLAHLPLMEIALPLLAWFTLLAARAPPLRRRLRLPPPPPLCRPRSRAPPAPLFSL</sequence>
<name>A0A2N5DXV9_9GAMM</name>
<dbReference type="Pfam" id="PF11162">
    <property type="entry name" value="DUF2946"/>
    <property type="match status" value="1"/>
</dbReference>
<feature type="region of interest" description="Disordered" evidence="1">
    <location>
        <begin position="118"/>
        <end position="141"/>
    </location>
</feature>
<dbReference type="AlphaFoldDB" id="A0A2N5DXV9"/>
<proteinExistence type="predicted"/>
<reference evidence="3 4" key="1">
    <citation type="submission" date="2017-12" db="EMBL/GenBank/DDBJ databases">
        <title>Characterization of six clinical isolates of Enterochimera gen. nov., a novel genus of the Yersiniaciae family and the three species Enterochimera arupensis sp. nov., Enterochimera coloradensis sp. nov, and Enterochimera californica sp. nov.</title>
        <authorList>
            <person name="Rossi A."/>
            <person name="Fisher M."/>
        </authorList>
    </citation>
    <scope>NUCLEOTIDE SEQUENCE [LARGE SCALE GENOMIC DNA]</scope>
    <source>
        <strain evidence="4">2016-Iso4</strain>
    </source>
</reference>
<evidence type="ECO:0000313" key="4">
    <source>
        <dbReference type="Proteomes" id="UP000234503"/>
    </source>
</evidence>
<dbReference type="OrthoDB" id="6507184at2"/>